<reference evidence="2" key="1">
    <citation type="journal article" date="2019" name="Int. J. Syst. Evol. Microbiol.">
        <title>The Global Catalogue of Microorganisms (GCM) 10K type strain sequencing project: providing services to taxonomists for standard genome sequencing and annotation.</title>
        <authorList>
            <consortium name="The Broad Institute Genomics Platform"/>
            <consortium name="The Broad Institute Genome Sequencing Center for Infectious Disease"/>
            <person name="Wu L."/>
            <person name="Ma J."/>
        </authorList>
    </citation>
    <scope>NUCLEOTIDE SEQUENCE [LARGE SCALE GENOMIC DNA]</scope>
    <source>
        <strain evidence="2">JCM 17563</strain>
    </source>
</reference>
<name>A0ABP7S8K0_9SPHN</name>
<evidence type="ECO:0000313" key="2">
    <source>
        <dbReference type="Proteomes" id="UP001500235"/>
    </source>
</evidence>
<keyword evidence="2" id="KW-1185">Reference proteome</keyword>
<organism evidence="1 2">
    <name type="scientific">Sphingomonas swuensis</name>
    <dbReference type="NCBI Taxonomy" id="977800"/>
    <lineage>
        <taxon>Bacteria</taxon>
        <taxon>Pseudomonadati</taxon>
        <taxon>Pseudomonadota</taxon>
        <taxon>Alphaproteobacteria</taxon>
        <taxon>Sphingomonadales</taxon>
        <taxon>Sphingomonadaceae</taxon>
        <taxon>Sphingomonas</taxon>
    </lineage>
</organism>
<protein>
    <submittedName>
        <fullName evidence="1">DUF1489 domain-containing protein</fullName>
    </submittedName>
</protein>
<proteinExistence type="predicted"/>
<accession>A0ABP7S8K0</accession>
<comment type="caution">
    <text evidence="1">The sequence shown here is derived from an EMBL/GenBank/DDBJ whole genome shotgun (WGS) entry which is preliminary data.</text>
</comment>
<gene>
    <name evidence="1" type="ORF">GCM10022280_00740</name>
</gene>
<dbReference type="Proteomes" id="UP001500235">
    <property type="component" value="Unassembled WGS sequence"/>
</dbReference>
<sequence>MERRDFPPYLPFVPLHLTKVAVGCRTIESLEKRTVSRAANGEVRVVTRMRPKRMPELVGGSLYWIVRHRLVACQTILRFEDRPDGRLDIVCKDRLDLVPPQPKRGHQGWRYLEPDGAPLPGDHDESGLGTLPPLLFVKLSALALV</sequence>
<evidence type="ECO:0000313" key="1">
    <source>
        <dbReference type="EMBL" id="GAA4007971.1"/>
    </source>
</evidence>
<dbReference type="EMBL" id="BAABBQ010000001">
    <property type="protein sequence ID" value="GAA4007971.1"/>
    <property type="molecule type" value="Genomic_DNA"/>
</dbReference>
<dbReference type="Pfam" id="PF07370">
    <property type="entry name" value="DUF1489"/>
    <property type="match status" value="1"/>
</dbReference>
<dbReference type="InterPro" id="IPR008320">
    <property type="entry name" value="UCP032025"/>
</dbReference>